<comment type="caution">
    <text evidence="9">The sequence shown here is derived from an EMBL/GenBank/DDBJ whole genome shotgun (WGS) entry which is preliminary data.</text>
</comment>
<keyword evidence="3 6" id="KW-0547">Nucleotide-binding</keyword>
<dbReference type="InterPro" id="IPR005482">
    <property type="entry name" value="Biotin_COase_C"/>
</dbReference>
<keyword evidence="5" id="KW-0092">Biotin</keyword>
<dbReference type="EC" id="6.3.4.14" evidence="1"/>
<dbReference type="FunFam" id="3.40.50.20:FF:000010">
    <property type="entry name" value="Propionyl-CoA carboxylase subunit alpha"/>
    <property type="match status" value="1"/>
</dbReference>
<dbReference type="InterPro" id="IPR011761">
    <property type="entry name" value="ATP-grasp"/>
</dbReference>
<gene>
    <name evidence="9" type="ORF">OSCT_1628</name>
</gene>
<dbReference type="GO" id="GO:0046872">
    <property type="term" value="F:metal ion binding"/>
    <property type="evidence" value="ECO:0007669"/>
    <property type="project" value="InterPro"/>
</dbReference>
<evidence type="ECO:0000259" key="8">
    <source>
        <dbReference type="PROSITE" id="PS50979"/>
    </source>
</evidence>
<keyword evidence="2" id="KW-0436">Ligase</keyword>
<dbReference type="SUPFAM" id="SSF52440">
    <property type="entry name" value="PreATP-grasp domain"/>
    <property type="match status" value="1"/>
</dbReference>
<evidence type="ECO:0000256" key="5">
    <source>
        <dbReference type="ARBA" id="ARBA00023267"/>
    </source>
</evidence>
<dbReference type="SUPFAM" id="SSF56059">
    <property type="entry name" value="Glutathione synthetase ATP-binding domain-like"/>
    <property type="match status" value="1"/>
</dbReference>
<dbReference type="InterPro" id="IPR005481">
    <property type="entry name" value="BC-like_N"/>
</dbReference>
<evidence type="ECO:0000256" key="4">
    <source>
        <dbReference type="ARBA" id="ARBA00022840"/>
    </source>
</evidence>
<dbReference type="PANTHER" id="PTHR18866">
    <property type="entry name" value="CARBOXYLASE:PYRUVATE/ACETYL-COA/PROPIONYL-COA CARBOXYLASE"/>
    <property type="match status" value="1"/>
</dbReference>
<evidence type="ECO:0000259" key="7">
    <source>
        <dbReference type="PROSITE" id="PS50975"/>
    </source>
</evidence>
<evidence type="ECO:0000256" key="3">
    <source>
        <dbReference type="ARBA" id="ARBA00022741"/>
    </source>
</evidence>
<dbReference type="InterPro" id="IPR016185">
    <property type="entry name" value="PreATP-grasp_dom_sf"/>
</dbReference>
<dbReference type="SUPFAM" id="SSF51246">
    <property type="entry name" value="Rudiment single hybrid motif"/>
    <property type="match status" value="1"/>
</dbReference>
<dbReference type="PANTHER" id="PTHR18866:SF33">
    <property type="entry name" value="METHYLCROTONOYL-COA CARBOXYLASE SUBUNIT ALPHA, MITOCHONDRIAL-RELATED"/>
    <property type="match status" value="1"/>
</dbReference>
<dbReference type="HOGENOM" id="CLU_000395_3_2_0"/>
<feature type="domain" description="Biotin carboxylation" evidence="8">
    <location>
        <begin position="29"/>
        <end position="475"/>
    </location>
</feature>
<organism evidence="9 10">
    <name type="scientific">Oscillochloris trichoides DG-6</name>
    <dbReference type="NCBI Taxonomy" id="765420"/>
    <lineage>
        <taxon>Bacteria</taxon>
        <taxon>Bacillati</taxon>
        <taxon>Chloroflexota</taxon>
        <taxon>Chloroflexia</taxon>
        <taxon>Chloroflexales</taxon>
        <taxon>Chloroflexineae</taxon>
        <taxon>Oscillochloridaceae</taxon>
        <taxon>Oscillochloris</taxon>
    </lineage>
</organism>
<evidence type="ECO:0000256" key="6">
    <source>
        <dbReference type="PROSITE-ProRule" id="PRU00409"/>
    </source>
</evidence>
<dbReference type="SMART" id="SM00878">
    <property type="entry name" value="Biotin_carb_C"/>
    <property type="match status" value="1"/>
</dbReference>
<dbReference type="STRING" id="765420.OSCT_1628"/>
<protein>
    <recommendedName>
        <fullName evidence="1">biotin carboxylase</fullName>
        <ecNumber evidence="1">6.3.4.14</ecNumber>
    </recommendedName>
</protein>
<proteinExistence type="predicted"/>
<keyword evidence="4 6" id="KW-0067">ATP-binding</keyword>
<dbReference type="Gene3D" id="3.30.470.20">
    <property type="entry name" value="ATP-grasp fold, B domain"/>
    <property type="match status" value="1"/>
</dbReference>
<dbReference type="FunFam" id="3.30.1490.20:FF:000003">
    <property type="entry name" value="acetyl-CoA carboxylase isoform X1"/>
    <property type="match status" value="1"/>
</dbReference>
<evidence type="ECO:0000256" key="2">
    <source>
        <dbReference type="ARBA" id="ARBA00022598"/>
    </source>
</evidence>
<dbReference type="GO" id="GO:0005524">
    <property type="term" value="F:ATP binding"/>
    <property type="evidence" value="ECO:0007669"/>
    <property type="project" value="UniProtKB-UniRule"/>
</dbReference>
<evidence type="ECO:0000313" key="9">
    <source>
        <dbReference type="EMBL" id="EFO80537.1"/>
    </source>
</evidence>
<keyword evidence="10" id="KW-1185">Reference proteome</keyword>
<name>E1IE77_9CHLR</name>
<dbReference type="Pfam" id="PF02786">
    <property type="entry name" value="CPSase_L_D2"/>
    <property type="match status" value="1"/>
</dbReference>
<dbReference type="PROSITE" id="PS50979">
    <property type="entry name" value="BC"/>
    <property type="match status" value="1"/>
</dbReference>
<dbReference type="Pfam" id="PF00289">
    <property type="entry name" value="Biotin_carb_N"/>
    <property type="match status" value="1"/>
</dbReference>
<dbReference type="InterPro" id="IPR011764">
    <property type="entry name" value="Biotin_carboxylation_dom"/>
</dbReference>
<reference evidence="9 10" key="1">
    <citation type="journal article" date="2011" name="J. Bacteriol.">
        <title>Draft genome sequence of the anoxygenic filamentous phototrophic bacterium Oscillochloris trichoides subsp. DG-6.</title>
        <authorList>
            <person name="Kuznetsov B.B."/>
            <person name="Ivanovsky R.N."/>
            <person name="Keppen O.I."/>
            <person name="Sukhacheva M.V."/>
            <person name="Bumazhkin B.K."/>
            <person name="Patutina E.O."/>
            <person name="Beletsky A.V."/>
            <person name="Mardanov A.V."/>
            <person name="Baslerov R.V."/>
            <person name="Panteleeva A.N."/>
            <person name="Kolganova T.V."/>
            <person name="Ravin N.V."/>
            <person name="Skryabin K.G."/>
        </authorList>
    </citation>
    <scope>NUCLEOTIDE SEQUENCE [LARGE SCALE GENOMIC DNA]</scope>
    <source>
        <strain evidence="9 10">DG-6</strain>
    </source>
</reference>
<dbReference type="PROSITE" id="PS00866">
    <property type="entry name" value="CPSASE_1"/>
    <property type="match status" value="1"/>
</dbReference>
<dbReference type="InterPro" id="IPR050856">
    <property type="entry name" value="Biotin_carboxylase_complex"/>
</dbReference>
<dbReference type="Pfam" id="PF02785">
    <property type="entry name" value="Biotin_carb_C"/>
    <property type="match status" value="1"/>
</dbReference>
<accession>E1IE77</accession>
<dbReference type="InterPro" id="IPR011054">
    <property type="entry name" value="Rudment_hybrid_motif"/>
</dbReference>
<sequence>MYLTYAILVRNLTFGIEIIEKDTLVMQRSISKVLVANRGVPAVRIMHTCRDRKIPTTAVYSTPDRLAYHVRMADTAIHIGEAPPIESYLNADKIIEAAIQSNSNAIHPGWGFLAENADFAQKVIDAGLIWIGPKPEVIRLMGDKIRAKEIAKQSNVPTVPGIENVTSAEQIIEWMQKERVAFPIMIKAAAGGGGKGMVKIDSTDQIAAGLAQARSEAKKSFKDDTVLVEKYIEHGRHIEVQIVADEYQHVVHLYDRECTLQRRNQKIIEEAPSTLESDLRQEICVTAARLMRRIGYTSAGTVEFIFEPSTQSFYFLEVNTRLQVEHGITELITGLDIVSIMLDVAEGKPLPIKQFDVVANRSALEVRLNAEDPKTFYPSFGTITHLRAPLGPNVRVIQGAAEGEEIPPYYDSLFMLLMASGTDRADALRVLDRAISGDLRLEGIKTLAPLLLSLIRHPKFIAGDFSTKFIEEHMQELVSGFRERTGEDEMLRVARYVAEISALGPQGWM</sequence>
<dbReference type="AlphaFoldDB" id="E1IE77"/>
<feature type="domain" description="ATP-grasp" evidence="7">
    <location>
        <begin position="148"/>
        <end position="346"/>
    </location>
</feature>
<dbReference type="Proteomes" id="UP000054010">
    <property type="component" value="Unassembled WGS sequence"/>
</dbReference>
<dbReference type="EMBL" id="ADVR01000051">
    <property type="protein sequence ID" value="EFO80537.1"/>
    <property type="molecule type" value="Genomic_DNA"/>
</dbReference>
<dbReference type="InterPro" id="IPR005479">
    <property type="entry name" value="CPAse_ATP-bd"/>
</dbReference>
<dbReference type="GO" id="GO:0004075">
    <property type="term" value="F:biotin carboxylase activity"/>
    <property type="evidence" value="ECO:0007669"/>
    <property type="project" value="UniProtKB-EC"/>
</dbReference>
<dbReference type="PROSITE" id="PS00867">
    <property type="entry name" value="CPSASE_2"/>
    <property type="match status" value="1"/>
</dbReference>
<evidence type="ECO:0000313" key="10">
    <source>
        <dbReference type="Proteomes" id="UP000054010"/>
    </source>
</evidence>
<dbReference type="eggNOG" id="COG0439">
    <property type="taxonomic scope" value="Bacteria"/>
</dbReference>
<evidence type="ECO:0000256" key="1">
    <source>
        <dbReference type="ARBA" id="ARBA00013263"/>
    </source>
</evidence>
<dbReference type="PROSITE" id="PS50975">
    <property type="entry name" value="ATP_GRASP"/>
    <property type="match status" value="1"/>
</dbReference>